<evidence type="ECO:0000256" key="6">
    <source>
        <dbReference type="ARBA" id="ARBA00023154"/>
    </source>
</evidence>
<accession>A0A6J4TK97</accession>
<dbReference type="InterPro" id="IPR002933">
    <property type="entry name" value="Peptidase_M20"/>
</dbReference>
<evidence type="ECO:0000256" key="1">
    <source>
        <dbReference type="ARBA" id="ARBA00022490"/>
    </source>
</evidence>
<sequence>MPQPAPADVDLLHRLVAIESRSGQEHDAVAELCREMTARGFAAAPDAAGSAVGVIGTGATKIVLLGHIDTVPGRIAVRIEDGVLHGRGAVDAKGPLCAFVCAAQAAIAAGANATITVVGAAGEEAIGSVGANAVAAWPAPDLCIIGEPSGWDALCLGYRGTLSLFYRLRRPARHSAGPGESVAEEAIAFWNALRAELDVRNQGAAGSFQRIGHALRAFNTGGDGLHDHATLSIGLRLPPGLDVEAVLIRLHDLAGDATITVDGCQEGYRSAKQSPLVPPFLRAIRAAGGAPRFTLKLGTSDMTVVGPVWRCPIVAYGPGDAALDHTPDERIVLADYARAIRVLTDVLVAS</sequence>
<dbReference type="AlphaFoldDB" id="A0A6J4TK97"/>
<keyword evidence="5" id="KW-0862">Zinc</keyword>
<dbReference type="SUPFAM" id="SSF53187">
    <property type="entry name" value="Zn-dependent exopeptidases"/>
    <property type="match status" value="1"/>
</dbReference>
<dbReference type="Gene3D" id="3.40.630.10">
    <property type="entry name" value="Zn peptidases"/>
    <property type="match status" value="2"/>
</dbReference>
<evidence type="ECO:0000256" key="3">
    <source>
        <dbReference type="ARBA" id="ARBA00022723"/>
    </source>
</evidence>
<dbReference type="GO" id="GO:0008270">
    <property type="term" value="F:zinc ion binding"/>
    <property type="evidence" value="ECO:0007669"/>
    <property type="project" value="InterPro"/>
</dbReference>
<dbReference type="PANTHER" id="PTHR43808:SF28">
    <property type="entry name" value="[LYSW]-LYSINE_[LYSW]-ORNITHINE HYDROLASE"/>
    <property type="match status" value="1"/>
</dbReference>
<dbReference type="NCBIfam" id="NF003367">
    <property type="entry name" value="PRK04443.1"/>
    <property type="match status" value="1"/>
</dbReference>
<dbReference type="EC" id="3.5.1.-" evidence="8"/>
<evidence type="ECO:0000256" key="4">
    <source>
        <dbReference type="ARBA" id="ARBA00022801"/>
    </source>
</evidence>
<protein>
    <submittedName>
        <fullName evidence="8">N-acetyl-lysine deacetylase</fullName>
        <ecNumber evidence="8">3.5.1.-</ecNumber>
    </submittedName>
</protein>
<evidence type="ECO:0000256" key="7">
    <source>
        <dbReference type="ARBA" id="ARBA00023285"/>
    </source>
</evidence>
<reference evidence="8" key="1">
    <citation type="submission" date="2020-02" db="EMBL/GenBank/DDBJ databases">
        <authorList>
            <person name="Meier V. D."/>
        </authorList>
    </citation>
    <scope>NUCLEOTIDE SEQUENCE</scope>
    <source>
        <strain evidence="8">AVDCRST_MAG73</strain>
    </source>
</reference>
<organism evidence="8">
    <name type="scientific">uncultured Thermomicrobiales bacterium</name>
    <dbReference type="NCBI Taxonomy" id="1645740"/>
    <lineage>
        <taxon>Bacteria</taxon>
        <taxon>Pseudomonadati</taxon>
        <taxon>Thermomicrobiota</taxon>
        <taxon>Thermomicrobia</taxon>
        <taxon>Thermomicrobiales</taxon>
        <taxon>environmental samples</taxon>
    </lineage>
</organism>
<keyword evidence="3" id="KW-0479">Metal-binding</keyword>
<dbReference type="GO" id="GO:0050897">
    <property type="term" value="F:cobalt ion binding"/>
    <property type="evidence" value="ECO:0007669"/>
    <property type="project" value="InterPro"/>
</dbReference>
<dbReference type="EMBL" id="CADCWE010000024">
    <property type="protein sequence ID" value="CAA9524612.1"/>
    <property type="molecule type" value="Genomic_DNA"/>
</dbReference>
<dbReference type="InterPro" id="IPR050072">
    <property type="entry name" value="Peptidase_M20A"/>
</dbReference>
<name>A0A6J4TK97_9BACT</name>
<keyword evidence="2" id="KW-0028">Amino-acid biosynthesis</keyword>
<keyword evidence="7" id="KW-0170">Cobalt</keyword>
<keyword evidence="1" id="KW-0963">Cytoplasm</keyword>
<dbReference type="NCBIfam" id="TIGR01902">
    <property type="entry name" value="dapE-lys-deAc"/>
    <property type="match status" value="1"/>
</dbReference>
<evidence type="ECO:0000313" key="8">
    <source>
        <dbReference type="EMBL" id="CAA9524612.1"/>
    </source>
</evidence>
<proteinExistence type="predicted"/>
<evidence type="ECO:0000256" key="5">
    <source>
        <dbReference type="ARBA" id="ARBA00022833"/>
    </source>
</evidence>
<dbReference type="PANTHER" id="PTHR43808">
    <property type="entry name" value="ACETYLORNITHINE DEACETYLASE"/>
    <property type="match status" value="1"/>
</dbReference>
<evidence type="ECO:0000256" key="2">
    <source>
        <dbReference type="ARBA" id="ARBA00022605"/>
    </source>
</evidence>
<dbReference type="GO" id="GO:0009085">
    <property type="term" value="P:lysine biosynthetic process"/>
    <property type="evidence" value="ECO:0007669"/>
    <property type="project" value="UniProtKB-KW"/>
</dbReference>
<dbReference type="InterPro" id="IPR010175">
    <property type="entry name" value="LysK"/>
</dbReference>
<dbReference type="GO" id="GO:0016811">
    <property type="term" value="F:hydrolase activity, acting on carbon-nitrogen (but not peptide) bonds, in linear amides"/>
    <property type="evidence" value="ECO:0007669"/>
    <property type="project" value="InterPro"/>
</dbReference>
<keyword evidence="6" id="KW-0457">Lysine biosynthesis</keyword>
<gene>
    <name evidence="8" type="ORF">AVDCRST_MAG73-395</name>
</gene>
<dbReference type="Pfam" id="PF01546">
    <property type="entry name" value="Peptidase_M20"/>
    <property type="match status" value="1"/>
</dbReference>
<keyword evidence="4 8" id="KW-0378">Hydrolase</keyword>